<dbReference type="RefSeq" id="WP_109726397.1">
    <property type="nucleotide sequence ID" value="NZ_QGDI01000005.1"/>
</dbReference>
<sequence>MKKLLALTAALTVAAGAASLPASAAYEHIPQSRIWDEEIEMFDAFDKGEIPTDVNGDGTFDLIDCLIYFAYTNRLDYNEEYKDTLEALGDLTGDGMENWDDAEHLIRYYITTHHMSLKDFDPDTYADYEQIYEVTHTGFVCHSPSVTTHSLVEGFIGQLKMDCSYLMAGYDIYCEYVDNGTIDPDLNADGNCDLTDLTYFWAYSLNREVFSVNPADNSISENMDKDIFARAKAIYDALPESAPGGDWRFNFTNMYYYEHGNVTKDMITDEFFESVLEGASKLELTRFVTEDYFSYVPQNDPYIDYDAKMFDREYNAFVEAVHNGEKSLPDTNDDGILNSLDSFNTYIFKCEQRAGVTDEQSILPKDVRNTFINDMDVNDNGLSGDMNDLEIIDLFISIEDKTEEEMDEICNNYMARLNEYAAQLASLKSLPPLKFSPDGQMSNMTDDDRTGDANNDGETDLADAIFIMQSLANPDKYELSALGRFKGDVYEAGGGITANDALAIQNRLLAIK</sequence>
<proteinExistence type="predicted"/>
<gene>
    <name evidence="2" type="ORF">IE37_01615</name>
</gene>
<dbReference type="OrthoDB" id="1814885at2"/>
<organism evidence="2 3">
    <name type="scientific">Ruminococcus flavefaciens</name>
    <dbReference type="NCBI Taxonomy" id="1265"/>
    <lineage>
        <taxon>Bacteria</taxon>
        <taxon>Bacillati</taxon>
        <taxon>Bacillota</taxon>
        <taxon>Clostridia</taxon>
        <taxon>Eubacteriales</taxon>
        <taxon>Oscillospiraceae</taxon>
        <taxon>Ruminococcus</taxon>
    </lineage>
</organism>
<evidence type="ECO:0008006" key="4">
    <source>
        <dbReference type="Google" id="ProtNLM"/>
    </source>
</evidence>
<evidence type="ECO:0000313" key="3">
    <source>
        <dbReference type="Proteomes" id="UP000245720"/>
    </source>
</evidence>
<evidence type="ECO:0000313" key="2">
    <source>
        <dbReference type="EMBL" id="PWJ13116.1"/>
    </source>
</evidence>
<reference evidence="2 3" key="1">
    <citation type="submission" date="2018-05" db="EMBL/GenBank/DDBJ databases">
        <title>The Hungate 1000. A catalogue of reference genomes from the rumen microbiome.</title>
        <authorList>
            <person name="Kelly W."/>
        </authorList>
    </citation>
    <scope>NUCLEOTIDE SEQUENCE [LARGE SCALE GENOMIC DNA]</scope>
    <source>
        <strain evidence="2 3">SAb67</strain>
    </source>
</reference>
<dbReference type="EMBL" id="QGDI01000005">
    <property type="protein sequence ID" value="PWJ13116.1"/>
    <property type="molecule type" value="Genomic_DNA"/>
</dbReference>
<dbReference type="AlphaFoldDB" id="A0A315Y1I9"/>
<name>A0A315Y1I9_RUMFL</name>
<dbReference type="InterPro" id="IPR036439">
    <property type="entry name" value="Dockerin_dom_sf"/>
</dbReference>
<dbReference type="GO" id="GO:0000272">
    <property type="term" value="P:polysaccharide catabolic process"/>
    <property type="evidence" value="ECO:0007669"/>
    <property type="project" value="InterPro"/>
</dbReference>
<dbReference type="Proteomes" id="UP000245720">
    <property type="component" value="Unassembled WGS sequence"/>
</dbReference>
<feature type="signal peptide" evidence="1">
    <location>
        <begin position="1"/>
        <end position="24"/>
    </location>
</feature>
<comment type="caution">
    <text evidence="2">The sequence shown here is derived from an EMBL/GenBank/DDBJ whole genome shotgun (WGS) entry which is preliminary data.</text>
</comment>
<accession>A0A315Y1I9</accession>
<dbReference type="SUPFAM" id="SSF63446">
    <property type="entry name" value="Type I dockerin domain"/>
    <property type="match status" value="2"/>
</dbReference>
<protein>
    <recommendedName>
        <fullName evidence="4">Dockerin domain-containing protein</fullName>
    </recommendedName>
</protein>
<feature type="chain" id="PRO_5016354756" description="Dockerin domain-containing protein" evidence="1">
    <location>
        <begin position="25"/>
        <end position="512"/>
    </location>
</feature>
<evidence type="ECO:0000256" key="1">
    <source>
        <dbReference type="SAM" id="SignalP"/>
    </source>
</evidence>
<keyword evidence="1" id="KW-0732">Signal</keyword>
<dbReference type="Gene3D" id="1.10.1330.10">
    <property type="entry name" value="Dockerin domain"/>
    <property type="match status" value="2"/>
</dbReference>